<dbReference type="AlphaFoldDB" id="A0A1G8LTI5"/>
<sequence length="249" mass="29577">MNNDFQEELNLHSAGAIIRHTSVFDHMESYKNNFQLSKEFTDKWVLPLYMKIRNTHDLSWADYLLELKNELTEDVTLTLLGDFNWRTRTVGAYLSVLKNYENQIPIIGVHLLKSEVCYAGDLYALILAYYNTPETIEYLHKYLEYYLQKPELDFDQEAVLEAVAYLDMINKTDNLSKYLKLWNKMLEERNEISKVRNIRIAKIIEKQEGKESSEKYLKNLDQVIINPELSIKHITEQIKFLQELRSYFD</sequence>
<proteinExistence type="predicted"/>
<dbReference type="Proteomes" id="UP000198869">
    <property type="component" value="Unassembled WGS sequence"/>
</dbReference>
<protein>
    <submittedName>
        <fullName evidence="1">Uncharacterized protein</fullName>
    </submittedName>
</protein>
<name>A0A1G8LTI5_9FLAO</name>
<dbReference type="STRING" id="311334.SAMN05421846_11050"/>
<evidence type="ECO:0000313" key="2">
    <source>
        <dbReference type="Proteomes" id="UP000198869"/>
    </source>
</evidence>
<dbReference type="OrthoDB" id="8702693at2"/>
<dbReference type="RefSeq" id="WP_089859840.1">
    <property type="nucleotide sequence ID" value="NZ_FNDW01000010.1"/>
</dbReference>
<accession>A0A1G8LTI5</accession>
<keyword evidence="2" id="KW-1185">Reference proteome</keyword>
<dbReference type="Pfam" id="PF19463">
    <property type="entry name" value="DUF6000"/>
    <property type="match status" value="1"/>
</dbReference>
<gene>
    <name evidence="1" type="ORF">SAMN05421846_11050</name>
</gene>
<organism evidence="1 2">
    <name type="scientific">Chryseobacterium taeanense</name>
    <dbReference type="NCBI Taxonomy" id="311334"/>
    <lineage>
        <taxon>Bacteria</taxon>
        <taxon>Pseudomonadati</taxon>
        <taxon>Bacteroidota</taxon>
        <taxon>Flavobacteriia</taxon>
        <taxon>Flavobacteriales</taxon>
        <taxon>Weeksellaceae</taxon>
        <taxon>Chryseobacterium group</taxon>
        <taxon>Chryseobacterium</taxon>
    </lineage>
</organism>
<dbReference type="InterPro" id="IPR046042">
    <property type="entry name" value="DUF6000"/>
</dbReference>
<reference evidence="2" key="1">
    <citation type="submission" date="2016-10" db="EMBL/GenBank/DDBJ databases">
        <authorList>
            <person name="Varghese N."/>
            <person name="Submissions S."/>
        </authorList>
    </citation>
    <scope>NUCLEOTIDE SEQUENCE [LARGE SCALE GENOMIC DNA]</scope>
    <source>
        <strain evidence="2">DSM 17071</strain>
    </source>
</reference>
<evidence type="ECO:0000313" key="1">
    <source>
        <dbReference type="EMBL" id="SDI58998.1"/>
    </source>
</evidence>
<dbReference type="EMBL" id="FNDW01000010">
    <property type="protein sequence ID" value="SDI58998.1"/>
    <property type="molecule type" value="Genomic_DNA"/>
</dbReference>